<dbReference type="InterPro" id="IPR036873">
    <property type="entry name" value="Rhodanese-like_dom_sf"/>
</dbReference>
<evidence type="ECO:0000259" key="1">
    <source>
        <dbReference type="PROSITE" id="PS50206"/>
    </source>
</evidence>
<dbReference type="SMART" id="SM00450">
    <property type="entry name" value="RHOD"/>
    <property type="match status" value="1"/>
</dbReference>
<dbReference type="EMBL" id="FPHU01000135">
    <property type="protein sequence ID" value="SFV81228.1"/>
    <property type="molecule type" value="Genomic_DNA"/>
</dbReference>
<organism evidence="2">
    <name type="scientific">hydrothermal vent metagenome</name>
    <dbReference type="NCBI Taxonomy" id="652676"/>
    <lineage>
        <taxon>unclassified sequences</taxon>
        <taxon>metagenomes</taxon>
        <taxon>ecological metagenomes</taxon>
    </lineage>
</organism>
<dbReference type="Gene3D" id="3.40.250.10">
    <property type="entry name" value="Rhodanese-like domain"/>
    <property type="match status" value="1"/>
</dbReference>
<accession>A0A1W1DIS9</accession>
<name>A0A1W1DIS9_9ZZZZ</name>
<gene>
    <name evidence="2" type="ORF">MNB_SUP05-13-497</name>
</gene>
<protein>
    <recommendedName>
        <fullName evidence="1">Rhodanese domain-containing protein</fullName>
    </recommendedName>
</protein>
<evidence type="ECO:0000313" key="2">
    <source>
        <dbReference type="EMBL" id="SFV81228.1"/>
    </source>
</evidence>
<feature type="domain" description="Rhodanese" evidence="1">
    <location>
        <begin position="121"/>
        <end position="236"/>
    </location>
</feature>
<proteinExistence type="predicted"/>
<dbReference type="Pfam" id="PF00581">
    <property type="entry name" value="Rhodanese"/>
    <property type="match status" value="1"/>
</dbReference>
<sequence length="236" mass="25029">MKTKLLVALAVSTFTIGAQAASCGSDWNWNNACSDAAIAEAAVAAQIASSKPVGITFGGIMEVAGISRDGNNSNLVDPAFAKTSRPCPPFCIQPTEPFLPARVATVTELDIIHAARDVAGGDTSVVLIDARTPGWVKKGTVPHAVNVPFTKIDSKALAKDPMAVVDILTSQFGVEDMDGVLNYNKAKTLYLFCNGSWCGQSPMAINALLTMGYPQDKIKYYRGGMNDWKLLGLTTK</sequence>
<dbReference type="AlphaFoldDB" id="A0A1W1DIS9"/>
<dbReference type="PROSITE" id="PS50206">
    <property type="entry name" value="RHODANESE_3"/>
    <property type="match status" value="1"/>
</dbReference>
<dbReference type="CDD" id="cd00158">
    <property type="entry name" value="RHOD"/>
    <property type="match status" value="1"/>
</dbReference>
<dbReference type="InterPro" id="IPR001763">
    <property type="entry name" value="Rhodanese-like_dom"/>
</dbReference>
<reference evidence="2" key="1">
    <citation type="submission" date="2016-10" db="EMBL/GenBank/DDBJ databases">
        <authorList>
            <person name="de Groot N.N."/>
        </authorList>
    </citation>
    <scope>NUCLEOTIDE SEQUENCE</scope>
</reference>
<dbReference type="SUPFAM" id="SSF52821">
    <property type="entry name" value="Rhodanese/Cell cycle control phosphatase"/>
    <property type="match status" value="1"/>
</dbReference>